<dbReference type="InterPro" id="IPR006187">
    <property type="entry name" value="Claudin"/>
</dbReference>
<name>A0AAY4DB03_9TELE</name>
<evidence type="ECO:0000256" key="8">
    <source>
        <dbReference type="ARBA" id="ARBA00022989"/>
    </source>
</evidence>
<feature type="transmembrane region" description="Helical" evidence="10">
    <location>
        <begin position="117"/>
        <end position="140"/>
    </location>
</feature>
<evidence type="ECO:0008006" key="13">
    <source>
        <dbReference type="Google" id="ProtNLM"/>
    </source>
</evidence>
<reference evidence="11 12" key="1">
    <citation type="submission" date="2020-06" db="EMBL/GenBank/DDBJ databases">
        <authorList>
            <consortium name="Wellcome Sanger Institute Data Sharing"/>
        </authorList>
    </citation>
    <scope>NUCLEOTIDE SEQUENCE [LARGE SCALE GENOMIC DNA]</scope>
</reference>
<evidence type="ECO:0000256" key="10">
    <source>
        <dbReference type="SAM" id="Phobius"/>
    </source>
</evidence>
<evidence type="ECO:0000256" key="1">
    <source>
        <dbReference type="ARBA" id="ARBA00004435"/>
    </source>
</evidence>
<comment type="similarity">
    <text evidence="3">Belongs to the claudin family.</text>
</comment>
<evidence type="ECO:0000256" key="7">
    <source>
        <dbReference type="ARBA" id="ARBA00022949"/>
    </source>
</evidence>
<keyword evidence="8 10" id="KW-1133">Transmembrane helix</keyword>
<dbReference type="GO" id="GO:0005923">
    <property type="term" value="C:bicellular tight junction"/>
    <property type="evidence" value="ECO:0007669"/>
    <property type="project" value="UniProtKB-SubCell"/>
</dbReference>
<dbReference type="Ensembl" id="ENSDCDT00010051323.1">
    <property type="protein sequence ID" value="ENSDCDP00010041371.1"/>
    <property type="gene ID" value="ENSDCDG00010026253.1"/>
</dbReference>
<evidence type="ECO:0000256" key="5">
    <source>
        <dbReference type="ARBA" id="ARBA00022475"/>
    </source>
</evidence>
<dbReference type="Proteomes" id="UP000694580">
    <property type="component" value="Chromosome 13"/>
</dbReference>
<keyword evidence="6 10" id="KW-0812">Transmembrane</keyword>
<gene>
    <name evidence="11" type="primary">CLDN4</name>
</gene>
<organism evidence="11 12">
    <name type="scientific">Denticeps clupeoides</name>
    <name type="common">denticle herring</name>
    <dbReference type="NCBI Taxonomy" id="299321"/>
    <lineage>
        <taxon>Eukaryota</taxon>
        <taxon>Metazoa</taxon>
        <taxon>Chordata</taxon>
        <taxon>Craniata</taxon>
        <taxon>Vertebrata</taxon>
        <taxon>Euteleostomi</taxon>
        <taxon>Actinopterygii</taxon>
        <taxon>Neopterygii</taxon>
        <taxon>Teleostei</taxon>
        <taxon>Clupei</taxon>
        <taxon>Clupeiformes</taxon>
        <taxon>Denticipitoidei</taxon>
        <taxon>Denticipitidae</taxon>
        <taxon>Denticeps</taxon>
    </lineage>
</organism>
<dbReference type="GO" id="GO:0005886">
    <property type="term" value="C:plasma membrane"/>
    <property type="evidence" value="ECO:0007669"/>
    <property type="project" value="UniProtKB-SubCell"/>
</dbReference>
<evidence type="ECO:0000256" key="2">
    <source>
        <dbReference type="ARBA" id="ARBA00004651"/>
    </source>
</evidence>
<keyword evidence="5" id="KW-1003">Cell membrane</keyword>
<accession>A0AAY4DB03</accession>
<sequence>MVSQGVQIVGFAAAVLGLVGVMVACGLPQWRVSTFIGVNIVTAQIYWEGIWMSCVVQSTGQMQCNIYETVLSLTTDLQAARAMIVVSIVTGNIGTMLSVMGGKCTNCMTDSSFKAKVCIIAGVLFILSGVLCLIPISWTANVVVQSFYNPILYEGQQWELGASLYIGWASSVLLLLGGTLLCLNCPPREDDRYRANTRHPYPERLTISRYRDSLPPPGTLRVKSCTGLNLGLLVHRRVCYPLGYYHPSYSA</sequence>
<dbReference type="AlphaFoldDB" id="A0AAY4DB03"/>
<dbReference type="PRINTS" id="PR01077">
    <property type="entry name" value="CLAUDIN"/>
</dbReference>
<keyword evidence="4" id="KW-0796">Tight junction</keyword>
<keyword evidence="7" id="KW-0965">Cell junction</keyword>
<dbReference type="Pfam" id="PF00822">
    <property type="entry name" value="PMP22_Claudin"/>
    <property type="match status" value="1"/>
</dbReference>
<dbReference type="GO" id="GO:0005198">
    <property type="term" value="F:structural molecule activity"/>
    <property type="evidence" value="ECO:0007669"/>
    <property type="project" value="InterPro"/>
</dbReference>
<reference evidence="11" key="2">
    <citation type="submission" date="2025-08" db="UniProtKB">
        <authorList>
            <consortium name="Ensembl"/>
        </authorList>
    </citation>
    <scope>IDENTIFICATION</scope>
</reference>
<evidence type="ECO:0000256" key="4">
    <source>
        <dbReference type="ARBA" id="ARBA00022427"/>
    </source>
</evidence>
<dbReference type="InterPro" id="IPR004031">
    <property type="entry name" value="PMP22/EMP/MP20/Claudin"/>
</dbReference>
<comment type="subcellular location">
    <subcellularLocation>
        <location evidence="1">Cell junction</location>
        <location evidence="1">Tight junction</location>
    </subcellularLocation>
    <subcellularLocation>
        <location evidence="2">Cell membrane</location>
        <topology evidence="2">Multi-pass membrane protein</topology>
    </subcellularLocation>
</comment>
<protein>
    <recommendedName>
        <fullName evidence="13">Claudin</fullName>
    </recommendedName>
</protein>
<feature type="transmembrane region" description="Helical" evidence="10">
    <location>
        <begin position="6"/>
        <end position="27"/>
    </location>
</feature>
<dbReference type="PANTHER" id="PTHR12002">
    <property type="entry name" value="CLAUDIN"/>
    <property type="match status" value="1"/>
</dbReference>
<dbReference type="Gene3D" id="1.20.140.150">
    <property type="match status" value="1"/>
</dbReference>
<proteinExistence type="inferred from homology"/>
<feature type="transmembrane region" description="Helical" evidence="10">
    <location>
        <begin position="160"/>
        <end position="183"/>
    </location>
</feature>
<keyword evidence="12" id="KW-1185">Reference proteome</keyword>
<dbReference type="GeneTree" id="ENSGT00940000154762"/>
<evidence type="ECO:0000256" key="9">
    <source>
        <dbReference type="ARBA" id="ARBA00023136"/>
    </source>
</evidence>
<evidence type="ECO:0000256" key="3">
    <source>
        <dbReference type="ARBA" id="ARBA00008295"/>
    </source>
</evidence>
<evidence type="ECO:0000313" key="11">
    <source>
        <dbReference type="Ensembl" id="ENSDCDP00010041371.1"/>
    </source>
</evidence>
<dbReference type="FunFam" id="1.20.140.150:FF:000001">
    <property type="entry name" value="Claudin"/>
    <property type="match status" value="1"/>
</dbReference>
<keyword evidence="9 10" id="KW-0472">Membrane</keyword>
<reference evidence="11" key="3">
    <citation type="submission" date="2025-09" db="UniProtKB">
        <authorList>
            <consortium name="Ensembl"/>
        </authorList>
    </citation>
    <scope>IDENTIFICATION</scope>
</reference>
<evidence type="ECO:0000313" key="12">
    <source>
        <dbReference type="Proteomes" id="UP000694580"/>
    </source>
</evidence>
<evidence type="ECO:0000256" key="6">
    <source>
        <dbReference type="ARBA" id="ARBA00022692"/>
    </source>
</evidence>